<accession>A0AB34KQK0</accession>
<protein>
    <recommendedName>
        <fullName evidence="5">Glycosyltransferase 2</fullName>
    </recommendedName>
</protein>
<reference evidence="3 4" key="1">
    <citation type="journal article" date="2020" name="Microbiol. Resour. Announc.">
        <title>Draft Genome Sequence of a Cladosporium Species Isolated from the Mesophotic Ascidian Didemnum maculosum.</title>
        <authorList>
            <person name="Gioti A."/>
            <person name="Siaperas R."/>
            <person name="Nikolaivits E."/>
            <person name="Le Goff G."/>
            <person name="Ouazzani J."/>
            <person name="Kotoulas G."/>
            <person name="Topakas E."/>
        </authorList>
    </citation>
    <scope>NUCLEOTIDE SEQUENCE [LARGE SCALE GENOMIC DNA]</scope>
    <source>
        <strain evidence="3 4">TM138-S3</strain>
    </source>
</reference>
<evidence type="ECO:0000256" key="2">
    <source>
        <dbReference type="SAM" id="Phobius"/>
    </source>
</evidence>
<proteinExistence type="predicted"/>
<feature type="transmembrane region" description="Helical" evidence="2">
    <location>
        <begin position="42"/>
        <end position="61"/>
    </location>
</feature>
<dbReference type="PANTHER" id="PTHR33604:SF3">
    <property type="entry name" value="OSJNBA0004B13.7 PROTEIN"/>
    <property type="match status" value="1"/>
</dbReference>
<dbReference type="RefSeq" id="XP_069230513.1">
    <property type="nucleotide sequence ID" value="XM_069372331.1"/>
</dbReference>
<organism evidence="3 4">
    <name type="scientific">Cladosporium halotolerans</name>
    <dbReference type="NCBI Taxonomy" id="1052096"/>
    <lineage>
        <taxon>Eukaryota</taxon>
        <taxon>Fungi</taxon>
        <taxon>Dikarya</taxon>
        <taxon>Ascomycota</taxon>
        <taxon>Pezizomycotina</taxon>
        <taxon>Dothideomycetes</taxon>
        <taxon>Dothideomycetidae</taxon>
        <taxon>Cladosporiales</taxon>
        <taxon>Cladosporiaceae</taxon>
        <taxon>Cladosporium</taxon>
    </lineage>
</organism>
<comment type="caution">
    <text evidence="3">The sequence shown here is derived from an EMBL/GenBank/DDBJ whole genome shotgun (WGS) entry which is preliminary data.</text>
</comment>
<evidence type="ECO:0000313" key="3">
    <source>
        <dbReference type="EMBL" id="KAL1587408.1"/>
    </source>
</evidence>
<evidence type="ECO:0000256" key="1">
    <source>
        <dbReference type="SAM" id="MobiDB-lite"/>
    </source>
</evidence>
<sequence>MPYHSRILSKDEELGKRDDDFRPKRAPTYNGFNVLRWRKRRLFALIAGLVLVYLFVANPPADLRRVDGRRYGQPAAQRSFETVPTSYSRREPTGPPPRLVDDREEDDKDKQYYEGPIKFYRLASSLHAIGRTMGQRNNNRNVLFAASSLKSVANLMPMACEMTKWDRNYVHMAIMGRENMSLDQILEINGVSRDEFPVAFHDGRGDYSEYSTDLRLEVAVGGAMRHINEFMHPQAIIMDDSAIEDKPFTRALRARGKEYRRPVIEIPEGAYEEFMWITRLDSGSLGGWFKPQIDILVHAPKESSGSLIRLLKSLEDANYAGLRPPRLTVELPNNIDKFAGSYLSGLQWPPGGDKSPVGENTLTLRHRIPVDHASSEQSSLRFLESFFPTSPDSHVLLLSPQAELSPQYLQYLQYIILEYRYSSFGSPYSGELLGLSLDIPSTFVNGSGGFQPPVVAEMKAHRYTDDENFNQKSRTPFVYQAPSSTASLIFSEKWASFHDFVSNRLAASHSGKAQKVKKLVSETEPAWLEYMLELMRARNWHMLHPAKSFVTVHNELAQLPEEFIREEKAPKEDDSTQPPYHPEEEAFLTADEPPKIVPHREKESVSGTQALHETMPFRGDLPEIPHLPLLDYRGEHSSFPETNEIRQEYVTYFREHIGGCDAQQAKRKRIGHGLGTDDLFCLPDLEPEYDEEDEDEQVAMAIAEASNPTPPHAREA</sequence>
<keyword evidence="2" id="KW-0812">Transmembrane</keyword>
<dbReference type="Proteomes" id="UP000803884">
    <property type="component" value="Unassembled WGS sequence"/>
</dbReference>
<evidence type="ECO:0008006" key="5">
    <source>
        <dbReference type="Google" id="ProtNLM"/>
    </source>
</evidence>
<gene>
    <name evidence="3" type="ORF">WHR41_03725</name>
</gene>
<dbReference type="GeneID" id="96005169"/>
<feature type="region of interest" description="Disordered" evidence="1">
    <location>
        <begin position="74"/>
        <end position="107"/>
    </location>
</feature>
<evidence type="ECO:0000313" key="4">
    <source>
        <dbReference type="Proteomes" id="UP000803884"/>
    </source>
</evidence>
<dbReference type="AlphaFoldDB" id="A0AB34KQK0"/>
<name>A0AB34KQK0_9PEZI</name>
<keyword evidence="4" id="KW-1185">Reference proteome</keyword>
<dbReference type="EMBL" id="JAAQHG020000010">
    <property type="protein sequence ID" value="KAL1587408.1"/>
    <property type="molecule type" value="Genomic_DNA"/>
</dbReference>
<keyword evidence="2" id="KW-0472">Membrane</keyword>
<dbReference type="PANTHER" id="PTHR33604">
    <property type="entry name" value="OSJNBA0004B13.7 PROTEIN"/>
    <property type="match status" value="1"/>
</dbReference>
<keyword evidence="2" id="KW-1133">Transmembrane helix</keyword>